<name>A0A9Q3BH60_9BASI</name>
<protein>
    <submittedName>
        <fullName evidence="2">Uncharacterized protein</fullName>
    </submittedName>
</protein>
<feature type="region of interest" description="Disordered" evidence="1">
    <location>
        <begin position="1"/>
        <end position="21"/>
    </location>
</feature>
<dbReference type="Proteomes" id="UP000765509">
    <property type="component" value="Unassembled WGS sequence"/>
</dbReference>
<evidence type="ECO:0000313" key="2">
    <source>
        <dbReference type="EMBL" id="MBW0464856.1"/>
    </source>
</evidence>
<gene>
    <name evidence="2" type="ORF">O181_004571</name>
</gene>
<comment type="caution">
    <text evidence="2">The sequence shown here is derived from an EMBL/GenBank/DDBJ whole genome shotgun (WGS) entry which is preliminary data.</text>
</comment>
<evidence type="ECO:0000256" key="1">
    <source>
        <dbReference type="SAM" id="MobiDB-lite"/>
    </source>
</evidence>
<reference evidence="2" key="1">
    <citation type="submission" date="2021-03" db="EMBL/GenBank/DDBJ databases">
        <title>Draft genome sequence of rust myrtle Austropuccinia psidii MF-1, a brazilian biotype.</title>
        <authorList>
            <person name="Quecine M.C."/>
            <person name="Pachon D.M.R."/>
            <person name="Bonatelli M.L."/>
            <person name="Correr F.H."/>
            <person name="Franceschini L.M."/>
            <person name="Leite T.F."/>
            <person name="Margarido G.R.A."/>
            <person name="Almeida C.A."/>
            <person name="Ferrarezi J.A."/>
            <person name="Labate C.A."/>
        </authorList>
    </citation>
    <scope>NUCLEOTIDE SEQUENCE</scope>
    <source>
        <strain evidence="2">MF-1</strain>
    </source>
</reference>
<keyword evidence="3" id="KW-1185">Reference proteome</keyword>
<organism evidence="2 3">
    <name type="scientific">Austropuccinia psidii MF-1</name>
    <dbReference type="NCBI Taxonomy" id="1389203"/>
    <lineage>
        <taxon>Eukaryota</taxon>
        <taxon>Fungi</taxon>
        <taxon>Dikarya</taxon>
        <taxon>Basidiomycota</taxon>
        <taxon>Pucciniomycotina</taxon>
        <taxon>Pucciniomycetes</taxon>
        <taxon>Pucciniales</taxon>
        <taxon>Sphaerophragmiaceae</taxon>
        <taxon>Austropuccinia</taxon>
    </lineage>
</organism>
<dbReference type="AlphaFoldDB" id="A0A9Q3BH60"/>
<evidence type="ECO:0000313" key="3">
    <source>
        <dbReference type="Proteomes" id="UP000765509"/>
    </source>
</evidence>
<feature type="compositionally biased region" description="Basic and acidic residues" evidence="1">
    <location>
        <begin position="1"/>
        <end position="10"/>
    </location>
</feature>
<sequence length="189" mass="22007">MLLVHKEKVPGHHHPYASKPRTALASLSRETFLDAEDKNMSPNHSETNHEPRRDNFMVHEVIRKQRNQACKDHNVAKLAFQKEKQRWLKAELPESLHGIRSAVHTHCLLVLKVRDTDFSSIPAPPRTEEHEIEIQADGKLEYVTKDVSNKPSTQVQSWGFQSYCENELHKLGLKQLNWDWEISWQHPSN</sequence>
<accession>A0A9Q3BH60</accession>
<proteinExistence type="predicted"/>
<dbReference type="EMBL" id="AVOT02000901">
    <property type="protein sequence ID" value="MBW0464856.1"/>
    <property type="molecule type" value="Genomic_DNA"/>
</dbReference>